<dbReference type="Proteomes" id="UP000189933">
    <property type="component" value="Unassembled WGS sequence"/>
</dbReference>
<proteinExistence type="predicted"/>
<dbReference type="OrthoDB" id="1727293at2"/>
<dbReference type="EMBL" id="FUXM01000004">
    <property type="protein sequence ID" value="SJZ67421.1"/>
    <property type="molecule type" value="Genomic_DNA"/>
</dbReference>
<dbReference type="RefSeq" id="WP_159071943.1">
    <property type="nucleotide sequence ID" value="NZ_FUXM01000004.1"/>
</dbReference>
<gene>
    <name evidence="1" type="ORF">SAMN02745885_00632</name>
</gene>
<protein>
    <recommendedName>
        <fullName evidence="3">Mu-like prophage protein Com</fullName>
    </recommendedName>
</protein>
<organism evidence="1 2">
    <name type="scientific">Carboxydocella sporoproducens DSM 16521</name>
    <dbReference type="NCBI Taxonomy" id="1121270"/>
    <lineage>
        <taxon>Bacteria</taxon>
        <taxon>Bacillati</taxon>
        <taxon>Bacillota</taxon>
        <taxon>Clostridia</taxon>
        <taxon>Eubacteriales</taxon>
        <taxon>Clostridiales Family XVI. Incertae Sedis</taxon>
        <taxon>Carboxydocella</taxon>
    </lineage>
</organism>
<dbReference type="AlphaFoldDB" id="A0A1T4MKM8"/>
<name>A0A1T4MKM8_9FIRM</name>
<evidence type="ECO:0000313" key="2">
    <source>
        <dbReference type="Proteomes" id="UP000189933"/>
    </source>
</evidence>
<evidence type="ECO:0008006" key="3">
    <source>
        <dbReference type="Google" id="ProtNLM"/>
    </source>
</evidence>
<accession>A0A1T4MKM8</accession>
<keyword evidence="2" id="KW-1185">Reference proteome</keyword>
<sequence length="54" mass="6731">MEDIRCSCGKLICQYQDNMIIIKCRHCKRFLIIRFNQASQTKPRIFWREFKKEY</sequence>
<reference evidence="2" key="1">
    <citation type="submission" date="2017-02" db="EMBL/GenBank/DDBJ databases">
        <authorList>
            <person name="Varghese N."/>
            <person name="Submissions S."/>
        </authorList>
    </citation>
    <scope>NUCLEOTIDE SEQUENCE [LARGE SCALE GENOMIC DNA]</scope>
    <source>
        <strain evidence="2">DSM 16521</strain>
    </source>
</reference>
<evidence type="ECO:0000313" key="1">
    <source>
        <dbReference type="EMBL" id="SJZ67421.1"/>
    </source>
</evidence>